<evidence type="ECO:0000256" key="4">
    <source>
        <dbReference type="ARBA" id="ARBA00022544"/>
    </source>
</evidence>
<feature type="transmembrane region" description="Helical" evidence="8">
    <location>
        <begin position="269"/>
        <end position="288"/>
    </location>
</feature>
<feature type="transmembrane region" description="Helical" evidence="8">
    <location>
        <begin position="78"/>
        <end position="97"/>
    </location>
</feature>
<feature type="transmembrane region" description="Helical" evidence="8">
    <location>
        <begin position="142"/>
        <end position="164"/>
    </location>
</feature>
<keyword evidence="5 8" id="KW-0812">Transmembrane</keyword>
<dbReference type="RefSeq" id="WP_335962884.1">
    <property type="nucleotide sequence ID" value="NZ_JAXBLX010000036.1"/>
</dbReference>
<keyword evidence="3" id="KW-0813">Transport</keyword>
<name>A0ABV6KIL5_9BACI</name>
<dbReference type="PANTHER" id="PTHR34975:SF2">
    <property type="entry name" value="SPORE GERMINATION PROTEIN A2"/>
    <property type="match status" value="1"/>
</dbReference>
<evidence type="ECO:0000313" key="9">
    <source>
        <dbReference type="EMBL" id="MFC0472802.1"/>
    </source>
</evidence>
<evidence type="ECO:0000256" key="6">
    <source>
        <dbReference type="ARBA" id="ARBA00022989"/>
    </source>
</evidence>
<protein>
    <submittedName>
        <fullName evidence="9">Endospore germination permease</fullName>
    </submittedName>
</protein>
<reference evidence="9 10" key="1">
    <citation type="submission" date="2024-09" db="EMBL/GenBank/DDBJ databases">
        <authorList>
            <person name="Sun Q."/>
            <person name="Mori K."/>
        </authorList>
    </citation>
    <scope>NUCLEOTIDE SEQUENCE [LARGE SCALE GENOMIC DNA]</scope>
    <source>
        <strain evidence="9 10">NCAIM B.02610</strain>
    </source>
</reference>
<feature type="transmembrane region" description="Helical" evidence="8">
    <location>
        <begin position="308"/>
        <end position="331"/>
    </location>
</feature>
<evidence type="ECO:0000313" key="10">
    <source>
        <dbReference type="Proteomes" id="UP001589838"/>
    </source>
</evidence>
<keyword evidence="4" id="KW-0309">Germination</keyword>
<evidence type="ECO:0000256" key="8">
    <source>
        <dbReference type="SAM" id="Phobius"/>
    </source>
</evidence>
<evidence type="ECO:0000256" key="1">
    <source>
        <dbReference type="ARBA" id="ARBA00004141"/>
    </source>
</evidence>
<keyword evidence="6 8" id="KW-1133">Transmembrane helix</keyword>
<dbReference type="InterPro" id="IPR004761">
    <property type="entry name" value="Spore_GerAB"/>
</dbReference>
<keyword evidence="7 8" id="KW-0472">Membrane</keyword>
<dbReference type="PANTHER" id="PTHR34975">
    <property type="entry name" value="SPORE GERMINATION PROTEIN A2"/>
    <property type="match status" value="1"/>
</dbReference>
<feature type="transmembrane region" description="Helical" evidence="8">
    <location>
        <begin position="12"/>
        <end position="30"/>
    </location>
</feature>
<feature type="transmembrane region" description="Helical" evidence="8">
    <location>
        <begin position="117"/>
        <end position="135"/>
    </location>
</feature>
<evidence type="ECO:0000256" key="5">
    <source>
        <dbReference type="ARBA" id="ARBA00022692"/>
    </source>
</evidence>
<dbReference type="Proteomes" id="UP001589838">
    <property type="component" value="Unassembled WGS sequence"/>
</dbReference>
<feature type="transmembrane region" description="Helical" evidence="8">
    <location>
        <begin position="337"/>
        <end position="355"/>
    </location>
</feature>
<proteinExistence type="inferred from homology"/>
<organism evidence="9 10">
    <name type="scientific">Halalkalibacter kiskunsagensis</name>
    <dbReference type="NCBI Taxonomy" id="1548599"/>
    <lineage>
        <taxon>Bacteria</taxon>
        <taxon>Bacillati</taxon>
        <taxon>Bacillota</taxon>
        <taxon>Bacilli</taxon>
        <taxon>Bacillales</taxon>
        <taxon>Bacillaceae</taxon>
        <taxon>Halalkalibacter</taxon>
    </lineage>
</organism>
<feature type="transmembrane region" description="Helical" evidence="8">
    <location>
        <begin position="184"/>
        <end position="206"/>
    </location>
</feature>
<dbReference type="NCBIfam" id="TIGR00912">
    <property type="entry name" value="2A0309"/>
    <property type="match status" value="1"/>
</dbReference>
<feature type="transmembrane region" description="Helical" evidence="8">
    <location>
        <begin position="213"/>
        <end position="239"/>
    </location>
</feature>
<evidence type="ECO:0000256" key="2">
    <source>
        <dbReference type="ARBA" id="ARBA00007998"/>
    </source>
</evidence>
<evidence type="ECO:0000256" key="7">
    <source>
        <dbReference type="ARBA" id="ARBA00023136"/>
    </source>
</evidence>
<dbReference type="Pfam" id="PF03845">
    <property type="entry name" value="Spore_permease"/>
    <property type="match status" value="1"/>
</dbReference>
<comment type="caution">
    <text evidence="9">The sequence shown here is derived from an EMBL/GenBank/DDBJ whole genome shotgun (WGS) entry which is preliminary data.</text>
</comment>
<dbReference type="EMBL" id="JBHLUX010000087">
    <property type="protein sequence ID" value="MFC0472802.1"/>
    <property type="molecule type" value="Genomic_DNA"/>
</dbReference>
<keyword evidence="10" id="KW-1185">Reference proteome</keyword>
<evidence type="ECO:0000256" key="3">
    <source>
        <dbReference type="ARBA" id="ARBA00022448"/>
    </source>
</evidence>
<feature type="transmembrane region" description="Helical" evidence="8">
    <location>
        <begin position="42"/>
        <end position="66"/>
    </location>
</feature>
<gene>
    <name evidence="9" type="ORF">ACFFHM_20525</name>
</gene>
<accession>A0ABV6KIL5</accession>
<comment type="similarity">
    <text evidence="2">Belongs to the amino acid-polyamine-organocation (APC) superfamily. Spore germination protein (SGP) (TC 2.A.3.9) family.</text>
</comment>
<sequence length="366" mass="41617">MDKGNFKKLNGYHIVFLTQSTMLGLGLFSLPNDISNVGYNQWLIPIILGLVANLSLLPIIALCKKFPSDSLFKINEKILGSVIGKVANFFLLLYAIISVTSVSQSYIKLVQTVVLPQYPITVSSISFFLVLICIVNGGIKSIARFCMFAIFITSWLTVYLKWAFQAGNWLHIIPTFEVGGEQWFRALLNGSVAMFGYGVLLFYYPYIKNQKKALLYTSIGIWIAVFFYVLVSLASVVYFSPWQLANILYPVLNLFQAVQLAFVERIENFGTALWVFLILSTSSIYLWVAKKGLDALLSKHKNRTWHLYVIAFVSWFLLAGPIPFQIQVILYEEWRNYYGYGLLLFPIFLLIVHKFKSGKGKEAFTS</sequence>
<dbReference type="Gene3D" id="1.20.1740.10">
    <property type="entry name" value="Amino acid/polyamine transporter I"/>
    <property type="match status" value="1"/>
</dbReference>
<comment type="subcellular location">
    <subcellularLocation>
        <location evidence="1">Membrane</location>
        <topology evidence="1">Multi-pass membrane protein</topology>
    </subcellularLocation>
</comment>